<feature type="domain" description="UvrD-like helicase ATP-binding" evidence="17">
    <location>
        <begin position="1"/>
        <end position="444"/>
    </location>
</feature>
<comment type="miscellaneous">
    <text evidence="15">In the RecBCD complex, RecB has a slow 3'-5' helicase, an exonuclease activity and loads RecA onto ssDNA, RecD has a fast 5'-3' helicase activity, while RecC stimulates the ATPase and processivity of the RecB helicase and contributes to recognition of the Chi site.</text>
</comment>
<keyword evidence="5 15" id="KW-0378">Hydrolase</keyword>
<feature type="region of interest" description="DNA-binding and helicase activity, interacts with RecC" evidence="15">
    <location>
        <begin position="1"/>
        <end position="842"/>
    </location>
</feature>
<dbReference type="InterPro" id="IPR038726">
    <property type="entry name" value="PDDEXK_AddAB-type"/>
</dbReference>
<dbReference type="Pfam" id="PF00580">
    <property type="entry name" value="UvrD-helicase"/>
    <property type="match status" value="1"/>
</dbReference>
<dbReference type="Pfam" id="PF13361">
    <property type="entry name" value="UvrD_C"/>
    <property type="match status" value="2"/>
</dbReference>
<comment type="catalytic activity">
    <reaction evidence="15">
        <text>Exonucleolytic cleavage (in the presence of ATP) in either 5'- to 3'- or 3'- to 5'-direction to yield 5'-phosphooligonucleotides.</text>
        <dbReference type="EC" id="3.1.11.5"/>
    </reaction>
</comment>
<dbReference type="PANTHER" id="PTHR11070">
    <property type="entry name" value="UVRD / RECB / PCRA DNA HELICASE FAMILY MEMBER"/>
    <property type="match status" value="1"/>
</dbReference>
<feature type="binding site" evidence="16">
    <location>
        <begin position="20"/>
        <end position="27"/>
    </location>
    <ligand>
        <name>ATP</name>
        <dbReference type="ChEBI" id="CHEBI:30616"/>
    </ligand>
</feature>
<evidence type="ECO:0000259" key="17">
    <source>
        <dbReference type="PROSITE" id="PS51198"/>
    </source>
</evidence>
<keyword evidence="4 15" id="KW-0227">DNA damage</keyword>
<dbReference type="PROSITE" id="PS51217">
    <property type="entry name" value="UVRD_HELICASE_CTER"/>
    <property type="match status" value="1"/>
</dbReference>
<comment type="domain">
    <text evidence="15">The C-terminal domain has nuclease activity and interacts with RecD. It interacts with RecA, facilitating its loading onto ssDNA.</text>
</comment>
<organism evidence="19 20">
    <name type="scientific">Celerinatantimonas yamalensis</name>
    <dbReference type="NCBI Taxonomy" id="559956"/>
    <lineage>
        <taxon>Bacteria</taxon>
        <taxon>Pseudomonadati</taxon>
        <taxon>Pseudomonadota</taxon>
        <taxon>Gammaproteobacteria</taxon>
        <taxon>Celerinatantimonadaceae</taxon>
        <taxon>Celerinatantimonas</taxon>
    </lineage>
</organism>
<dbReference type="Proteomes" id="UP001629953">
    <property type="component" value="Unassembled WGS sequence"/>
</dbReference>
<feature type="region of interest" description="Nuclease activity, interacts with RecD and RecA" evidence="15">
    <location>
        <begin position="892"/>
        <end position="1175"/>
    </location>
</feature>
<dbReference type="InterPro" id="IPR004586">
    <property type="entry name" value="RecB"/>
</dbReference>
<evidence type="ECO:0000256" key="14">
    <source>
        <dbReference type="ARBA" id="ARBA00048988"/>
    </source>
</evidence>
<dbReference type="InterPro" id="IPR014016">
    <property type="entry name" value="UvrD-like_ATP-bd"/>
</dbReference>
<comment type="cofactor">
    <cofactor evidence="15">
        <name>Mg(2+)</name>
        <dbReference type="ChEBI" id="CHEBI:18420"/>
    </cofactor>
    <text evidence="15">Binds 1 Mg(2+) ion per subunit.</text>
</comment>
<name>A0ABW9G705_9GAMM</name>
<evidence type="ECO:0000256" key="10">
    <source>
        <dbReference type="ARBA" id="ARBA00023125"/>
    </source>
</evidence>
<keyword evidence="10 15" id="KW-0238">DNA-binding</keyword>
<comment type="subunit">
    <text evidence="15">Heterotrimer of RecB, RecC and RecD. All subunits contribute to DNA-binding. Interacts with RecA.</text>
</comment>
<evidence type="ECO:0000256" key="6">
    <source>
        <dbReference type="ARBA" id="ARBA00022806"/>
    </source>
</evidence>
<dbReference type="Gene3D" id="3.40.50.300">
    <property type="entry name" value="P-loop containing nucleotide triphosphate hydrolases"/>
    <property type="match status" value="2"/>
</dbReference>
<keyword evidence="2 15" id="KW-0479">Metal-binding</keyword>
<keyword evidence="3 15" id="KW-0547">Nucleotide-binding</keyword>
<dbReference type="Gene3D" id="3.90.320.10">
    <property type="match status" value="1"/>
</dbReference>
<keyword evidence="20" id="KW-1185">Reference proteome</keyword>
<evidence type="ECO:0000256" key="12">
    <source>
        <dbReference type="ARBA" id="ARBA00023235"/>
    </source>
</evidence>
<dbReference type="GO" id="GO:0008854">
    <property type="term" value="F:exodeoxyribonuclease V activity"/>
    <property type="evidence" value="ECO:0007669"/>
    <property type="project" value="UniProtKB-EC"/>
</dbReference>
<evidence type="ECO:0000259" key="18">
    <source>
        <dbReference type="PROSITE" id="PS51217"/>
    </source>
</evidence>
<proteinExistence type="inferred from homology"/>
<dbReference type="Gene3D" id="1.10.486.10">
    <property type="entry name" value="PCRA, domain 4"/>
    <property type="match status" value="1"/>
</dbReference>
<evidence type="ECO:0000256" key="9">
    <source>
        <dbReference type="ARBA" id="ARBA00022842"/>
    </source>
</evidence>
<evidence type="ECO:0000256" key="15">
    <source>
        <dbReference type="HAMAP-Rule" id="MF_01485"/>
    </source>
</evidence>
<comment type="domain">
    <text evidence="15">The N-terminal DNA-binding domain is a ssDNA-dependent ATPase and has ATP-dependent 3'-5' helicase function. This domain interacts with RecC.</text>
</comment>
<feature type="binding site" evidence="15">
    <location>
        <position position="1077"/>
    </location>
    <ligand>
        <name>Mg(2+)</name>
        <dbReference type="ChEBI" id="CHEBI:18420"/>
    </ligand>
</feature>
<evidence type="ECO:0000256" key="16">
    <source>
        <dbReference type="PROSITE-ProRule" id="PRU00560"/>
    </source>
</evidence>
<dbReference type="InterPro" id="IPR027417">
    <property type="entry name" value="P-loop_NTPase"/>
</dbReference>
<gene>
    <name evidence="15 19" type="primary">recB</name>
    <name evidence="19" type="ORF">ABUE30_10395</name>
</gene>
<comment type="similarity">
    <text evidence="15">Belongs to the helicase family. UvrD subfamily.</text>
</comment>
<dbReference type="InterPro" id="IPR011604">
    <property type="entry name" value="PDDEXK-like_dom_sf"/>
</dbReference>
<evidence type="ECO:0000256" key="1">
    <source>
        <dbReference type="ARBA" id="ARBA00022722"/>
    </source>
</evidence>
<dbReference type="PROSITE" id="PS51198">
    <property type="entry name" value="UVRD_HELICASE_ATP_BIND"/>
    <property type="match status" value="1"/>
</dbReference>
<dbReference type="SUPFAM" id="SSF52980">
    <property type="entry name" value="Restriction endonuclease-like"/>
    <property type="match status" value="1"/>
</dbReference>
<dbReference type="SUPFAM" id="SSF52540">
    <property type="entry name" value="P-loop containing nucleoside triphosphate hydrolases"/>
    <property type="match status" value="1"/>
</dbReference>
<evidence type="ECO:0000256" key="11">
    <source>
        <dbReference type="ARBA" id="ARBA00023204"/>
    </source>
</evidence>
<evidence type="ECO:0000256" key="4">
    <source>
        <dbReference type="ARBA" id="ARBA00022763"/>
    </source>
</evidence>
<comment type="catalytic activity">
    <reaction evidence="13 15">
        <text>Couples ATP hydrolysis with the unwinding of duplex DNA by translocating in the 3'-5' direction.</text>
        <dbReference type="EC" id="5.6.2.4"/>
    </reaction>
</comment>
<dbReference type="EMBL" id="JBEQCT010000004">
    <property type="protein sequence ID" value="MFM2485464.1"/>
    <property type="molecule type" value="Genomic_DNA"/>
</dbReference>
<dbReference type="Pfam" id="PF12705">
    <property type="entry name" value="PDDEXK_1"/>
    <property type="match status" value="1"/>
</dbReference>
<dbReference type="InterPro" id="IPR014017">
    <property type="entry name" value="DNA_helicase_UvrD-like_C"/>
</dbReference>
<evidence type="ECO:0000313" key="19">
    <source>
        <dbReference type="EMBL" id="MFM2485464.1"/>
    </source>
</evidence>
<keyword evidence="1 15" id="KW-0540">Nuclease</keyword>
<comment type="function">
    <text evidence="15">A helicase/nuclease that prepares dsDNA breaks (DSB) for recombinational DNA repair. Binds to DSBs and unwinds DNA via a highly rapid and processive ATP-dependent bidirectional helicase activity. Unwinds dsDNA until it encounters a Chi (crossover hotspot instigator) sequence from the 3' direction. Cuts ssDNA a few nucleotides 3' to the Chi site. The properties and activities of the enzyme are changed at Chi. The Chi-altered holoenzyme produces a long 3'-ssDNA overhang and facilitates RecA-binding to the ssDNA for homologous DNA recombination and repair. Holoenzyme degrades any linearized DNA that is unable to undergo homologous recombination. In the holoenzyme this subunit contributes ATPase, 3'-5' helicase, exonuclease activity and loads RecA onto ssDNA.</text>
</comment>
<dbReference type="CDD" id="cd22352">
    <property type="entry name" value="RecB_C-like"/>
    <property type="match status" value="1"/>
</dbReference>
<keyword evidence="11 15" id="KW-0234">DNA repair</keyword>
<evidence type="ECO:0000313" key="20">
    <source>
        <dbReference type="Proteomes" id="UP001629953"/>
    </source>
</evidence>
<dbReference type="PANTHER" id="PTHR11070:SF23">
    <property type="entry name" value="RECBCD ENZYME SUBUNIT RECB"/>
    <property type="match status" value="1"/>
</dbReference>
<dbReference type="NCBIfam" id="TIGR00609">
    <property type="entry name" value="recB"/>
    <property type="match status" value="1"/>
</dbReference>
<feature type="domain" description="UvrD-like helicase C-terminal" evidence="18">
    <location>
        <begin position="461"/>
        <end position="740"/>
    </location>
</feature>
<evidence type="ECO:0000256" key="13">
    <source>
        <dbReference type="ARBA" id="ARBA00034617"/>
    </source>
</evidence>
<reference evidence="19 20" key="1">
    <citation type="journal article" date="2013" name="Int. J. Syst. Evol. Microbiol.">
        <title>Celerinatantimonas yamalensis sp. nov., a cold-adapted diazotrophic bacterium from a cold permafrost brine.</title>
        <authorList>
            <person name="Shcherbakova V."/>
            <person name="Chuvilskaya N."/>
            <person name="Rivkina E."/>
            <person name="Demidov N."/>
            <person name="Uchaeva V."/>
            <person name="Suetin S."/>
            <person name="Suzina N."/>
            <person name="Gilichinsky D."/>
        </authorList>
    </citation>
    <scope>NUCLEOTIDE SEQUENCE [LARGE SCALE GENOMIC DNA]</scope>
    <source>
        <strain evidence="19 20">C7</strain>
    </source>
</reference>
<dbReference type="HAMAP" id="MF_01485">
    <property type="entry name" value="RecB"/>
    <property type="match status" value="1"/>
</dbReference>
<dbReference type="Gene3D" id="1.10.3170.10">
    <property type="entry name" value="Recbcd, chain B, domain 2"/>
    <property type="match status" value="1"/>
</dbReference>
<feature type="active site" description="For nuclease activity" evidence="15">
    <location>
        <position position="1077"/>
    </location>
</feature>
<keyword evidence="12 15" id="KW-0413">Isomerase</keyword>
<evidence type="ECO:0000256" key="2">
    <source>
        <dbReference type="ARBA" id="ARBA00022723"/>
    </source>
</evidence>
<protein>
    <recommendedName>
        <fullName evidence="15">RecBCD enzyme subunit RecB</fullName>
        <ecNumber evidence="15">3.1.11.5</ecNumber>
        <ecNumber evidence="15">5.6.2.4</ecNumber>
    </recommendedName>
    <alternativeName>
        <fullName evidence="15">DNA 3'-5' helicase subunit RecB</fullName>
    </alternativeName>
    <alternativeName>
        <fullName evidence="15">Exonuclease V subunit RecB</fullName>
        <shortName evidence="15">ExoV subunit RecB</shortName>
    </alternativeName>
    <alternativeName>
        <fullName evidence="15">Helicase/nuclease RecBCD subunit RecB</fullName>
    </alternativeName>
</protein>
<sequence length="1175" mass="132746">MSEPLNLIDFPLVGARLIEASAGTGKTFTISALVLRLLLGDDPARQEPLNIDEILVVTFTEAATAELRGRIRARIHQARLDFLRGESGDFLTAHLLAQSRDLAQDAERLLIAEQNMDQASVFTIHGFCQRMLKEHAFESGIAFESEFLSAEYTLKLRAIEDCWRQSFYPLPKVLAARVMSFWQDPQSLLRSLQSVLAQPALQLEGGSDVDPQHWFTQRLAAIDAFKTLWQQQSGSLLDAIEQADLDKRSYSKKNLPNWLDELHSFAGQETTDEQLPKNIGRFCSAILFEKTKSGAPPSHPLIDAIDVLLSADLDLKAVLLAPLIILIRARFTELKAQLQQLGFDDLLSILAQALSTERDGVLAGSIRSQYPVAMIDEFQDTDPQQYRIFSHIYPTEAVHRHGLFLIGDPKQAIYGFRGADIFTYMHARQQVRAHYTLPVNYRSSGAMVNAVNALFAWHENPFIYRDAIEFVAVDSAPKHQHLNGLVVAGESQPALQFRLAQNGEPTMNNRDYQRLQSRDCASQIATWLTAGSLDEGNEVARTVQAGDIAVLVRTNREGQLIADALDTLSIPYVLRASRDSVFVSDEAYQLYLQLAAALNPNDERLLRAALATPLLGLSLTALEQLNNDELRWQYCVDEYIGYQRTWRQRGVLAMLFRWLEQRDIAGRILRERIGERQLTNLLHLGELLQTQSQQLDSKAALLRWFAEQLLDGSRDNDDAQIRLESDAKRVQIVTIHKSKGLEYPIVALPFILSFRAAKEAIYHKDGALTYALDQNDAAKEQAEQERLAEDLRLLYVALTRSKYHCMVGLGPVAARANKKGTTTIHQSALGFLLQRGQSGTQASLIEALEGLSQCSDISYAAVVSEWAEPLTPIVESSQSLSCRELKRRVPRNWWLTSYSALSRHHGQWDASTEMGWLDQTVVDEAHDEQERLDVFHFARGAQAGTFLHSIFELIDFQALDDEVQAKLSELMSQAGYEDKWLPVVAELRTQVLQAKLDDRGAHQPFCLAQLESTARLAEMEFVMPLALLRAREVNELLRQYDPLSARAKALNFEQLQGMLKGFIDLVFCVDGRYYVLDYKSNYLGDTAADYHQQAMEQAMVEHRYDFQYQIYALALTRMLRQRLPDYQYETHFGGVYYLFLRGVAGERDAQTGIYFSRPSEAFLNELDQLFAGDRG</sequence>
<keyword evidence="7 15" id="KW-0269">Exonuclease</keyword>
<keyword evidence="8 15" id="KW-0067">ATP-binding</keyword>
<accession>A0ABW9G705</accession>
<dbReference type="EC" id="5.6.2.4" evidence="15"/>
<evidence type="ECO:0000256" key="7">
    <source>
        <dbReference type="ARBA" id="ARBA00022839"/>
    </source>
</evidence>
<keyword evidence="9 15" id="KW-0460">Magnesium</keyword>
<evidence type="ECO:0000256" key="5">
    <source>
        <dbReference type="ARBA" id="ARBA00022801"/>
    </source>
</evidence>
<keyword evidence="6 15" id="KW-0347">Helicase</keyword>
<dbReference type="InterPro" id="IPR000212">
    <property type="entry name" value="DNA_helicase_UvrD/REP"/>
</dbReference>
<comment type="catalytic activity">
    <reaction evidence="14 15">
        <text>ATP + H2O = ADP + phosphate + H(+)</text>
        <dbReference type="Rhea" id="RHEA:13065"/>
        <dbReference type="ChEBI" id="CHEBI:15377"/>
        <dbReference type="ChEBI" id="CHEBI:15378"/>
        <dbReference type="ChEBI" id="CHEBI:30616"/>
        <dbReference type="ChEBI" id="CHEBI:43474"/>
        <dbReference type="ChEBI" id="CHEBI:456216"/>
        <dbReference type="EC" id="5.6.2.4"/>
    </reaction>
</comment>
<evidence type="ECO:0000256" key="8">
    <source>
        <dbReference type="ARBA" id="ARBA00022840"/>
    </source>
</evidence>
<evidence type="ECO:0000256" key="3">
    <source>
        <dbReference type="ARBA" id="ARBA00022741"/>
    </source>
</evidence>
<comment type="caution">
    <text evidence="19">The sequence shown here is derived from an EMBL/GenBank/DDBJ whole genome shotgun (WGS) entry which is preliminary data.</text>
</comment>
<feature type="binding site" evidence="15">
    <location>
        <position position="948"/>
    </location>
    <ligand>
        <name>Mg(2+)</name>
        <dbReference type="ChEBI" id="CHEBI:18420"/>
    </ligand>
</feature>
<dbReference type="EC" id="3.1.11.5" evidence="15"/>
<feature type="binding site" evidence="15">
    <location>
        <position position="1064"/>
    </location>
    <ligand>
        <name>Mg(2+)</name>
        <dbReference type="ChEBI" id="CHEBI:18420"/>
    </ligand>
</feature>
<dbReference type="RefSeq" id="WP_408623700.1">
    <property type="nucleotide sequence ID" value="NZ_JBEQCT010000004.1"/>
</dbReference>
<dbReference type="InterPro" id="IPR011335">
    <property type="entry name" value="Restrct_endonuc-II-like"/>
</dbReference>